<protein>
    <recommendedName>
        <fullName evidence="4">Homeobox domain-containing protein</fullName>
    </recommendedName>
</protein>
<dbReference type="STRING" id="135651.G0NJY9"/>
<dbReference type="eggNOG" id="KOG2092">
    <property type="taxonomic scope" value="Eukaryota"/>
</dbReference>
<dbReference type="AlphaFoldDB" id="G0NJY9"/>
<organism evidence="3">
    <name type="scientific">Caenorhabditis brenneri</name>
    <name type="common">Nematode worm</name>
    <dbReference type="NCBI Taxonomy" id="135651"/>
    <lineage>
        <taxon>Eukaryota</taxon>
        <taxon>Metazoa</taxon>
        <taxon>Ecdysozoa</taxon>
        <taxon>Nematoda</taxon>
        <taxon>Chromadorea</taxon>
        <taxon>Rhabditida</taxon>
        <taxon>Rhabditina</taxon>
        <taxon>Rhabditomorpha</taxon>
        <taxon>Rhabditoidea</taxon>
        <taxon>Rhabditidae</taxon>
        <taxon>Peloderinae</taxon>
        <taxon>Caenorhabditis</taxon>
    </lineage>
</organism>
<keyword evidence="3" id="KW-1185">Reference proteome</keyword>
<dbReference type="InterPro" id="IPR011989">
    <property type="entry name" value="ARM-like"/>
</dbReference>
<dbReference type="eggNOG" id="KOG1820">
    <property type="taxonomic scope" value="Eukaryota"/>
</dbReference>
<dbReference type="OrthoDB" id="6779347at2759"/>
<dbReference type="InParanoid" id="G0NJY9"/>
<dbReference type="HOGENOM" id="CLU_694886_0_0_1"/>
<gene>
    <name evidence="2" type="ORF">CAEBREN_11810</name>
</gene>
<evidence type="ECO:0008006" key="4">
    <source>
        <dbReference type="Google" id="ProtNLM"/>
    </source>
</evidence>
<dbReference type="Gene3D" id="1.25.10.10">
    <property type="entry name" value="Leucine-rich Repeat Variant"/>
    <property type="match status" value="1"/>
</dbReference>
<evidence type="ECO:0000256" key="1">
    <source>
        <dbReference type="SAM" id="MobiDB-lite"/>
    </source>
</evidence>
<evidence type="ECO:0000313" key="3">
    <source>
        <dbReference type="Proteomes" id="UP000008068"/>
    </source>
</evidence>
<accession>G0NJY9</accession>
<dbReference type="Pfam" id="PF09746">
    <property type="entry name" value="Membralin"/>
    <property type="match status" value="1"/>
</dbReference>
<sequence length="397" mass="45899">MTYQYQSTQHSEGFDLFQERLTEFAEFIVTDLQPEAVRNRWLELPERVRQEYAAEELQLQDEKNASMLSVPTPAQLLFPTTTTRKYPLAAAPIPPYNPQSTVRRVTYVHKNEIRYRLENSCKPVKKNTFSDEMRAYLLSFRKEGGFNPSIEVIRQLSSQTKYSVNSLKNFYSNAKRQKDKILNSTVNHGDATVRYEVIQQYFHQIPCQPQQSQAFISYAPLGSESFGSAIPVRKSRSHNKKPKKPEAQEQKQREQISQRSNWIHPRTARIQVHVPDRVRNVFRDDHGIPITQIRIDSKSKCFGDQMSRLMMTLFVGYEDTIIAAFRAQAHSPSLVVPFLIKRAKDNKKNVLKAALAAVSDTTSAERLQKDLLNWFGIPSRESKQTLLAFLFSYFCPQ</sequence>
<feature type="compositionally biased region" description="Basic residues" evidence="1">
    <location>
        <begin position="233"/>
        <end position="243"/>
    </location>
</feature>
<dbReference type="Proteomes" id="UP000008068">
    <property type="component" value="Unassembled WGS sequence"/>
</dbReference>
<reference evidence="3" key="1">
    <citation type="submission" date="2011-07" db="EMBL/GenBank/DDBJ databases">
        <authorList>
            <consortium name="Caenorhabditis brenneri Sequencing and Analysis Consortium"/>
            <person name="Wilson R.K."/>
        </authorList>
    </citation>
    <scope>NUCLEOTIDE SEQUENCE [LARGE SCALE GENOMIC DNA]</scope>
    <source>
        <strain evidence="3">PB2801</strain>
    </source>
</reference>
<dbReference type="InterPro" id="IPR019144">
    <property type="entry name" value="Membralin"/>
</dbReference>
<evidence type="ECO:0000313" key="2">
    <source>
        <dbReference type="EMBL" id="EGT32713.1"/>
    </source>
</evidence>
<proteinExistence type="predicted"/>
<feature type="compositionally biased region" description="Basic and acidic residues" evidence="1">
    <location>
        <begin position="244"/>
        <end position="256"/>
    </location>
</feature>
<feature type="region of interest" description="Disordered" evidence="1">
    <location>
        <begin position="231"/>
        <end position="259"/>
    </location>
</feature>
<name>G0NJY9_CAEBE</name>
<dbReference type="EMBL" id="GL379897">
    <property type="protein sequence ID" value="EGT32713.1"/>
    <property type="molecule type" value="Genomic_DNA"/>
</dbReference>